<dbReference type="RefSeq" id="WP_246343874.1">
    <property type="nucleotide sequence ID" value="NZ_JACIDT010000015.1"/>
</dbReference>
<dbReference type="Pfam" id="PF00440">
    <property type="entry name" value="TetR_N"/>
    <property type="match status" value="1"/>
</dbReference>
<dbReference type="EMBL" id="JACIDT010000015">
    <property type="protein sequence ID" value="MBB3927753.1"/>
    <property type="molecule type" value="Genomic_DNA"/>
</dbReference>
<dbReference type="InterPro" id="IPR050109">
    <property type="entry name" value="HTH-type_TetR-like_transc_reg"/>
</dbReference>
<dbReference type="PRINTS" id="PR00455">
    <property type="entry name" value="HTHTETR"/>
</dbReference>
<organism evidence="6 7">
    <name type="scientific">Sphingobium jiangsuense</name>
    <dbReference type="NCBI Taxonomy" id="870476"/>
    <lineage>
        <taxon>Bacteria</taxon>
        <taxon>Pseudomonadati</taxon>
        <taxon>Pseudomonadota</taxon>
        <taxon>Alphaproteobacteria</taxon>
        <taxon>Sphingomonadales</taxon>
        <taxon>Sphingomonadaceae</taxon>
        <taxon>Sphingobium</taxon>
    </lineage>
</organism>
<evidence type="ECO:0000256" key="2">
    <source>
        <dbReference type="ARBA" id="ARBA00023125"/>
    </source>
</evidence>
<feature type="domain" description="HTH tetR-type" evidence="5">
    <location>
        <begin position="11"/>
        <end position="71"/>
    </location>
</feature>
<dbReference type="PROSITE" id="PS50977">
    <property type="entry name" value="HTH_TETR_2"/>
    <property type="match status" value="1"/>
</dbReference>
<evidence type="ECO:0000313" key="7">
    <source>
        <dbReference type="Proteomes" id="UP000571950"/>
    </source>
</evidence>
<gene>
    <name evidence="6" type="ORF">GGR43_003490</name>
</gene>
<dbReference type="Gene3D" id="1.10.357.10">
    <property type="entry name" value="Tetracycline Repressor, domain 2"/>
    <property type="match status" value="1"/>
</dbReference>
<dbReference type="InterPro" id="IPR001647">
    <property type="entry name" value="HTH_TetR"/>
</dbReference>
<sequence length="198" mass="21647">MVENIAVQRDIGARERIVAAARCLFSSRGFHQTAMADLAKEAKVSVGAIYRSFESKADIVRAIIVADTQQTLEQLDGLCDGLSEGRQAIEPVPEQFILAQFAHKEEALSHEILAEAHRNAEVAGTIGDFCCAYRRTIGRMVEVVNPDLSAEDREGAEELLLACMFGFAHRNLARPQLDAATTARVATKLILQALRVTP</sequence>
<evidence type="ECO:0000256" key="4">
    <source>
        <dbReference type="PROSITE-ProRule" id="PRU00335"/>
    </source>
</evidence>
<evidence type="ECO:0000256" key="1">
    <source>
        <dbReference type="ARBA" id="ARBA00023015"/>
    </source>
</evidence>
<keyword evidence="1" id="KW-0805">Transcription regulation</keyword>
<dbReference type="GO" id="GO:0000976">
    <property type="term" value="F:transcription cis-regulatory region binding"/>
    <property type="evidence" value="ECO:0007669"/>
    <property type="project" value="TreeGrafter"/>
</dbReference>
<evidence type="ECO:0000259" key="5">
    <source>
        <dbReference type="PROSITE" id="PS50977"/>
    </source>
</evidence>
<dbReference type="GO" id="GO:0003700">
    <property type="term" value="F:DNA-binding transcription factor activity"/>
    <property type="evidence" value="ECO:0007669"/>
    <property type="project" value="TreeGrafter"/>
</dbReference>
<keyword evidence="2 4" id="KW-0238">DNA-binding</keyword>
<evidence type="ECO:0000256" key="3">
    <source>
        <dbReference type="ARBA" id="ARBA00023163"/>
    </source>
</evidence>
<dbReference type="Proteomes" id="UP000571950">
    <property type="component" value="Unassembled WGS sequence"/>
</dbReference>
<dbReference type="AlphaFoldDB" id="A0A7W6BIY1"/>
<comment type="caution">
    <text evidence="6">The sequence shown here is derived from an EMBL/GenBank/DDBJ whole genome shotgun (WGS) entry which is preliminary data.</text>
</comment>
<dbReference type="InterPro" id="IPR009057">
    <property type="entry name" value="Homeodomain-like_sf"/>
</dbReference>
<dbReference type="PANTHER" id="PTHR30055:SF234">
    <property type="entry name" value="HTH-TYPE TRANSCRIPTIONAL REGULATOR BETI"/>
    <property type="match status" value="1"/>
</dbReference>
<accession>A0A7W6BIY1</accession>
<dbReference type="SUPFAM" id="SSF46689">
    <property type="entry name" value="Homeodomain-like"/>
    <property type="match status" value="1"/>
</dbReference>
<proteinExistence type="predicted"/>
<feature type="DNA-binding region" description="H-T-H motif" evidence="4">
    <location>
        <begin position="34"/>
        <end position="53"/>
    </location>
</feature>
<evidence type="ECO:0000313" key="6">
    <source>
        <dbReference type="EMBL" id="MBB3927753.1"/>
    </source>
</evidence>
<keyword evidence="3" id="KW-0804">Transcription</keyword>
<protein>
    <submittedName>
        <fullName evidence="6">TetR/AcrR family transcriptional repressor of uid operon</fullName>
    </submittedName>
</protein>
<reference evidence="6 7" key="1">
    <citation type="submission" date="2020-08" db="EMBL/GenBank/DDBJ databases">
        <title>Genomic Encyclopedia of Type Strains, Phase IV (KMG-IV): sequencing the most valuable type-strain genomes for metagenomic binning, comparative biology and taxonomic classification.</title>
        <authorList>
            <person name="Goeker M."/>
        </authorList>
    </citation>
    <scope>NUCLEOTIDE SEQUENCE [LARGE SCALE GENOMIC DNA]</scope>
    <source>
        <strain evidence="6 7">DSM 26189</strain>
    </source>
</reference>
<keyword evidence="7" id="KW-1185">Reference proteome</keyword>
<name>A0A7W6BIY1_9SPHN</name>
<dbReference type="PANTHER" id="PTHR30055">
    <property type="entry name" value="HTH-TYPE TRANSCRIPTIONAL REGULATOR RUTR"/>
    <property type="match status" value="1"/>
</dbReference>